<reference evidence="2 3" key="1">
    <citation type="journal article" date="2012" name="PLoS Pathog.">
        <title>Diverse lifestyles and strategies of plant pathogenesis encoded in the genomes of eighteen Dothideomycetes fungi.</title>
        <authorList>
            <person name="Ohm R.A."/>
            <person name="Feau N."/>
            <person name="Henrissat B."/>
            <person name="Schoch C.L."/>
            <person name="Horwitz B.A."/>
            <person name="Barry K.W."/>
            <person name="Condon B.J."/>
            <person name="Copeland A.C."/>
            <person name="Dhillon B."/>
            <person name="Glaser F."/>
            <person name="Hesse C.N."/>
            <person name="Kosti I."/>
            <person name="LaButti K."/>
            <person name="Lindquist E.A."/>
            <person name="Lucas S."/>
            <person name="Salamov A.A."/>
            <person name="Bradshaw R.E."/>
            <person name="Ciuffetti L."/>
            <person name="Hamelin R.C."/>
            <person name="Kema G.H.J."/>
            <person name="Lawrence C."/>
            <person name="Scott J.A."/>
            <person name="Spatafora J.W."/>
            <person name="Turgeon B.G."/>
            <person name="de Wit P.J.G.M."/>
            <person name="Zhong S."/>
            <person name="Goodwin S.B."/>
            <person name="Grigoriev I.V."/>
        </authorList>
    </citation>
    <scope>NUCLEOTIDE SEQUENCE [LARGE SCALE GENOMIC DNA]</scope>
    <source>
        <strain evidence="2 3">SO2202</strain>
    </source>
</reference>
<feature type="region of interest" description="Disordered" evidence="1">
    <location>
        <begin position="214"/>
        <end position="251"/>
    </location>
</feature>
<feature type="compositionally biased region" description="Low complexity" evidence="1">
    <location>
        <begin position="232"/>
        <end position="241"/>
    </location>
</feature>
<protein>
    <submittedName>
        <fullName evidence="2">Uncharacterized protein</fullName>
    </submittedName>
</protein>
<dbReference type="HOGENOM" id="CLU_671153_0_0_1"/>
<evidence type="ECO:0000313" key="2">
    <source>
        <dbReference type="EMBL" id="EMF10845.1"/>
    </source>
</evidence>
<dbReference type="GeneID" id="27899820"/>
<gene>
    <name evidence="2" type="ORF">SEPMUDRAFT_135105</name>
</gene>
<accession>N1QEK9</accession>
<feature type="compositionally biased region" description="Basic and acidic residues" evidence="1">
    <location>
        <begin position="384"/>
        <end position="396"/>
    </location>
</feature>
<proteinExistence type="predicted"/>
<organism evidence="2 3">
    <name type="scientific">Sphaerulina musiva (strain SO2202)</name>
    <name type="common">Poplar stem canker fungus</name>
    <name type="synonym">Septoria musiva</name>
    <dbReference type="NCBI Taxonomy" id="692275"/>
    <lineage>
        <taxon>Eukaryota</taxon>
        <taxon>Fungi</taxon>
        <taxon>Dikarya</taxon>
        <taxon>Ascomycota</taxon>
        <taxon>Pezizomycotina</taxon>
        <taxon>Dothideomycetes</taxon>
        <taxon>Dothideomycetidae</taxon>
        <taxon>Mycosphaerellales</taxon>
        <taxon>Mycosphaerellaceae</taxon>
        <taxon>Sphaerulina</taxon>
    </lineage>
</organism>
<dbReference type="Proteomes" id="UP000016931">
    <property type="component" value="Unassembled WGS sequence"/>
</dbReference>
<dbReference type="EMBL" id="KB456267">
    <property type="protein sequence ID" value="EMF10845.1"/>
    <property type="molecule type" value="Genomic_DNA"/>
</dbReference>
<name>N1QEK9_SPHMS</name>
<feature type="region of interest" description="Disordered" evidence="1">
    <location>
        <begin position="298"/>
        <end position="410"/>
    </location>
</feature>
<keyword evidence="3" id="KW-1185">Reference proteome</keyword>
<feature type="compositionally biased region" description="Low complexity" evidence="1">
    <location>
        <begin position="299"/>
        <end position="312"/>
    </location>
</feature>
<sequence length="410" mass="45181">MPEGVTLFQHPVDMAQLQAAGGADNISHEILHALDPSIIINDMHDQLHLQPSVRFQFLMLVWQHVHHNCGNRGHLGKPHRAIDAPLPAHIQPAIRSFLITYGHQIWPDPGDGRARQHLTPTSRYSYNGYWNARFGAHEVHEPYMSLHGSEDVPGNPGDVAPGVMVAGNTSSKLDTVLRLYFSAMLRLPGGGEGGIVANTLEPGQLLQIIVAPQQDQQQQQQPHPARATYVPQQQQQQQQQQPESHPAMPNYADTFEHSLHKSQLSPAMATNPWAQSSSSSSSAYVQRLHAYLHPNEPFQDQQQQSSDLSTHQHQGKPQPRAANALPFVPTIDAAPTGRGRGKTKQQSQSGLRWTKSVRPGGGPGARLPFREEVSPKDMSGQPEEGDKRGRMMDTRGRKSGVKFGPVNWGA</sequence>
<dbReference type="AlphaFoldDB" id="N1QEK9"/>
<evidence type="ECO:0000313" key="3">
    <source>
        <dbReference type="Proteomes" id="UP000016931"/>
    </source>
</evidence>
<evidence type="ECO:0000256" key="1">
    <source>
        <dbReference type="SAM" id="MobiDB-lite"/>
    </source>
</evidence>
<dbReference type="RefSeq" id="XP_016758966.1">
    <property type="nucleotide sequence ID" value="XM_016902683.1"/>
</dbReference>